<dbReference type="AlphaFoldDB" id="A0A2Z4XYL2"/>
<dbReference type="InterPro" id="IPR036390">
    <property type="entry name" value="WH_DNA-bd_sf"/>
</dbReference>
<organism evidence="1 3">
    <name type="scientific">Francisella adeliensis</name>
    <dbReference type="NCBI Taxonomy" id="2007306"/>
    <lineage>
        <taxon>Bacteria</taxon>
        <taxon>Pseudomonadati</taxon>
        <taxon>Pseudomonadota</taxon>
        <taxon>Gammaproteobacteria</taxon>
        <taxon>Thiotrichales</taxon>
        <taxon>Francisellaceae</taxon>
        <taxon>Francisella</taxon>
    </lineage>
</organism>
<dbReference type="RefSeq" id="WP_112870018.1">
    <property type="nucleotide sequence ID" value="NZ_CP021781.1"/>
</dbReference>
<proteinExistence type="predicted"/>
<gene>
    <name evidence="1" type="ORF">CDH04_05170</name>
    <name evidence="2" type="ORF">FZC43_05175</name>
</gene>
<dbReference type="EMBL" id="CP021781">
    <property type="protein sequence ID" value="AXA33844.1"/>
    <property type="molecule type" value="Genomic_DNA"/>
</dbReference>
<dbReference type="Proteomes" id="UP000681131">
    <property type="component" value="Chromosome"/>
</dbReference>
<evidence type="ECO:0000313" key="3">
    <source>
        <dbReference type="Proteomes" id="UP000251120"/>
    </source>
</evidence>
<protein>
    <submittedName>
        <fullName evidence="1">LysR family transcriptional regulator</fullName>
    </submittedName>
</protein>
<reference evidence="2 4" key="2">
    <citation type="submission" date="2019-08" db="EMBL/GenBank/DDBJ databases">
        <title>Complete genome sequences of Francisella adeliensis (FSC1325 and FSC1326).</title>
        <authorList>
            <person name="Ohrman C."/>
            <person name="Uneklint I."/>
            <person name="Vallesi A."/>
            <person name="Karlsson L."/>
            <person name="Sjodin A."/>
        </authorList>
    </citation>
    <scope>NUCLEOTIDE SEQUENCE [LARGE SCALE GENOMIC DNA]</scope>
    <source>
        <strain evidence="2 4">FSC1325</strain>
    </source>
</reference>
<evidence type="ECO:0000313" key="4">
    <source>
        <dbReference type="Proteomes" id="UP000681131"/>
    </source>
</evidence>
<dbReference type="Gene3D" id="1.10.10.10">
    <property type="entry name" value="Winged helix-like DNA-binding domain superfamily/Winged helix DNA-binding domain"/>
    <property type="match status" value="1"/>
</dbReference>
<dbReference type="OrthoDB" id="5603618at2"/>
<dbReference type="KEGG" id="fad:CDH04_05170"/>
<keyword evidence="4" id="KW-1185">Reference proteome</keyword>
<reference evidence="1 3" key="1">
    <citation type="submission" date="2017-06" db="EMBL/GenBank/DDBJ databases">
        <title>Complete genome of Francisella adeliensis.</title>
        <authorList>
            <person name="Vallesi A."/>
            <person name="Sjodin A."/>
        </authorList>
    </citation>
    <scope>NUCLEOTIDE SEQUENCE [LARGE SCALE GENOMIC DNA]</scope>
    <source>
        <strain evidence="1 3">FDC440</strain>
    </source>
</reference>
<dbReference type="EMBL" id="CP043424">
    <property type="protein sequence ID" value="QIW12081.1"/>
    <property type="molecule type" value="Genomic_DNA"/>
</dbReference>
<dbReference type="InterPro" id="IPR036388">
    <property type="entry name" value="WH-like_DNA-bd_sf"/>
</dbReference>
<sequence length="320" mass="37541">MKAIRKDIIEATRYFSKLVELGSYSAVKSYYDIQINTVKNKIELLEDYLDLKLTKPENNRILPTEEGLKFYHSCKEQLKGLENAIINVKDNGFEQRESFKILGTPLFLRMLINNALSDIRQISNKPLNIYLNSYLNRDLNGREYNLDSYSIIEIYENDLQYVDLDRWIICYSVDDLIIPAHIYGKKDFVEQFHNSPKELLKANMIYHDYDFNLKKVKFLKDGSLHKLNRDNVVYIANTDSQKIPVLMNDNVLTIMSEYCYETLISDFSNIKKVDGFEIDYPVESHMILVNRSSPYKRQLIDIVRSGVKGIRMKYDKSFKG</sequence>
<name>A0A2Z4XYL2_9GAMM</name>
<evidence type="ECO:0000313" key="2">
    <source>
        <dbReference type="EMBL" id="QIW12081.1"/>
    </source>
</evidence>
<dbReference type="SUPFAM" id="SSF46785">
    <property type="entry name" value="Winged helix' DNA-binding domain"/>
    <property type="match status" value="1"/>
</dbReference>
<accession>A0A2Z4XYL2</accession>
<evidence type="ECO:0000313" key="1">
    <source>
        <dbReference type="EMBL" id="AXA33844.1"/>
    </source>
</evidence>
<dbReference type="Proteomes" id="UP000251120">
    <property type="component" value="Chromosome"/>
</dbReference>